<comment type="caution">
    <text evidence="3">The sequence shown here is derived from an EMBL/GenBank/DDBJ whole genome shotgun (WGS) entry which is preliminary data.</text>
</comment>
<keyword evidence="4" id="KW-1185">Reference proteome</keyword>
<feature type="compositionally biased region" description="Polar residues" evidence="1">
    <location>
        <begin position="205"/>
        <end position="225"/>
    </location>
</feature>
<sequence length="722" mass="79196">MLPSLKACTMWVLPLLARGEMAAKIEPGRYSGSTSTVGTLGWITIYVLPTKDDNIEARFLFRNSDETVRMPQGYGTVVLTRKRGNRNIRVPVGEREKVQSRSCWVLPKGKLHSDELRRVYGKFSIEEGRHMTSLFHLCWIPSTWVVFLGSESRKGDSIDTVSLPVIMTRKEDYTEQQSSRDAAGSISERRTPSPDGTAFPHPSGAQRTESPVGSTLEAPTQTSKPANDDPLRDTSTMVTEATPSCISSVAAACPLPLPGSREEMVNKIEPGRYVGSPSTAVGTLEWITMYVVRTAGDSIDAWFKFWNSYGVLRMPQISRGRGHETVALNRKRGHCNIRVPVGERQKIQSSNCWFLPKKQIHINELRRVYDEFSIEKGDSITSSFHLCWIPGNWVIFFGSERRCDTHIDAVFLPVTMTVMVTGQDESVEQPSSIIATDSIVGSSGLQSTMGSIHDDNADSNIPSATVAAAGQSPLLTVHPSKPINTADKAHESDSQKETGLPIEQERQTVVPAVGFYFNDQATEQLNIVSLKVSGGAGEPLIGSLTLFCTTSRCSQSALGTGQREYFTRTSLGGAEGLAFTPPSLILSYVEESCLRFEPIGTDVQVKRAAAFKDAGDAFQISNFMPATTGMCWSQDGAGWDLMLGMKIGGQGELSPDFVVRLDYADDKFTLDSSDGAEQLHVDDRRIDMGQKAQGDRVIGRKSKLTTWEREGAPKMKRAKTGP</sequence>
<feature type="chain" id="PRO_5029576807" evidence="2">
    <location>
        <begin position="23"/>
        <end position="722"/>
    </location>
</feature>
<feature type="region of interest" description="Disordered" evidence="1">
    <location>
        <begin position="169"/>
        <end position="239"/>
    </location>
</feature>
<proteinExistence type="predicted"/>
<evidence type="ECO:0000313" key="3">
    <source>
        <dbReference type="EMBL" id="KAF4757326.1"/>
    </source>
</evidence>
<name>A0A7J6UJW1_PEROL</name>
<evidence type="ECO:0000256" key="2">
    <source>
        <dbReference type="SAM" id="SignalP"/>
    </source>
</evidence>
<reference evidence="3 4" key="1">
    <citation type="submission" date="2020-04" db="EMBL/GenBank/DDBJ databases">
        <title>Perkinsus olseni comparative genomics.</title>
        <authorList>
            <person name="Bogema D.R."/>
        </authorList>
    </citation>
    <scope>NUCLEOTIDE SEQUENCE [LARGE SCALE GENOMIC DNA]</scope>
    <source>
        <strain evidence="3 4">ATCC PRA-207</strain>
    </source>
</reference>
<dbReference type="Proteomes" id="UP000553632">
    <property type="component" value="Unassembled WGS sequence"/>
</dbReference>
<protein>
    <submittedName>
        <fullName evidence="3">Uncharacterized protein</fullName>
    </submittedName>
</protein>
<dbReference type="EMBL" id="JABANO010002784">
    <property type="protein sequence ID" value="KAF4757326.1"/>
    <property type="molecule type" value="Genomic_DNA"/>
</dbReference>
<dbReference type="AlphaFoldDB" id="A0A7J6UJW1"/>
<accession>A0A7J6UJW1</accession>
<evidence type="ECO:0000313" key="4">
    <source>
        <dbReference type="Proteomes" id="UP000553632"/>
    </source>
</evidence>
<organism evidence="3 4">
    <name type="scientific">Perkinsus olseni</name>
    <name type="common">Perkinsus atlanticus</name>
    <dbReference type="NCBI Taxonomy" id="32597"/>
    <lineage>
        <taxon>Eukaryota</taxon>
        <taxon>Sar</taxon>
        <taxon>Alveolata</taxon>
        <taxon>Perkinsozoa</taxon>
        <taxon>Perkinsea</taxon>
        <taxon>Perkinsida</taxon>
        <taxon>Perkinsidae</taxon>
        <taxon>Perkinsus</taxon>
    </lineage>
</organism>
<gene>
    <name evidence="3" type="ORF">FOZ63_028691</name>
</gene>
<keyword evidence="2" id="KW-0732">Signal</keyword>
<feature type="signal peptide" evidence="2">
    <location>
        <begin position="1"/>
        <end position="22"/>
    </location>
</feature>
<feature type="region of interest" description="Disordered" evidence="1">
    <location>
        <begin position="690"/>
        <end position="722"/>
    </location>
</feature>
<evidence type="ECO:0000256" key="1">
    <source>
        <dbReference type="SAM" id="MobiDB-lite"/>
    </source>
</evidence>